<evidence type="ECO:0000313" key="9">
    <source>
        <dbReference type="Proteomes" id="UP000305673"/>
    </source>
</evidence>
<feature type="binding site" description="in other chain" evidence="5">
    <location>
        <position position="215"/>
    </location>
    <ligand>
        <name>dUMP</name>
        <dbReference type="ChEBI" id="CHEBI:246422"/>
        <note>ligand shared between dimeric partners</note>
    </ligand>
</feature>
<evidence type="ECO:0000256" key="1">
    <source>
        <dbReference type="ARBA" id="ARBA00011947"/>
    </source>
</evidence>
<feature type="binding site" evidence="5">
    <location>
        <begin position="160"/>
        <end position="161"/>
    </location>
    <ligand>
        <name>dUMP</name>
        <dbReference type="ChEBI" id="CHEBI:246422"/>
        <note>ligand shared between dimeric partners</note>
    </ligand>
</feature>
<dbReference type="Proteomes" id="UP000305673">
    <property type="component" value="Chromosome"/>
</dbReference>
<organism evidence="8 9">
    <name type="scientific">Rhizobium indicum</name>
    <dbReference type="NCBI Taxonomy" id="2583231"/>
    <lineage>
        <taxon>Bacteria</taxon>
        <taxon>Pseudomonadati</taxon>
        <taxon>Pseudomonadota</taxon>
        <taxon>Alphaproteobacteria</taxon>
        <taxon>Hyphomicrobiales</taxon>
        <taxon>Rhizobiaceae</taxon>
        <taxon>Rhizobium/Agrobacterium group</taxon>
        <taxon>Rhizobium</taxon>
    </lineage>
</organism>
<evidence type="ECO:0000256" key="2">
    <source>
        <dbReference type="ARBA" id="ARBA00022603"/>
    </source>
</evidence>
<protein>
    <recommendedName>
        <fullName evidence="1 5">Thymidylate synthase</fullName>
        <shortName evidence="5">TS</shortName>
        <shortName evidence="5">TSase</shortName>
        <ecNumber evidence="1 5">2.1.1.45</ecNumber>
    </recommendedName>
</protein>
<proteinExistence type="inferred from homology"/>
<feature type="domain" description="Thymidylate synthase/dCMP hydroxymethylase" evidence="7">
    <location>
        <begin position="8"/>
        <end position="302"/>
    </location>
</feature>
<name>A0ABX6PJV2_9HYPH</name>
<sequence length="302" mass="34193">MTRHPESQYLGLLQRVLDSGDRRMDRTGVGTVSSLGAMMRFDLSEGDFPIFTTKRVYWKLAVKEMIWFLTGGTNIRPLLAEGVRIWTDWPLAAYRRATGEEISQLDFEQRVLGDEGFAMQWGDLGPVYGKQWRAWVASDGTIHDQVATLINDLKVNPSSRRLIFHAWNVGELPKMALAPCHMVYQFHVSGIGSRPRLNLMVFQRSCDLFLGLPFNVCQQAALLHMIAQQVDMEVGELVWTGGDVHIYSNHFEQVREQLSRDPRPFPKLSISRRASDINDFTIGDFSVTGYEPHPPIAGDVAV</sequence>
<dbReference type="PANTHER" id="PTHR11548">
    <property type="entry name" value="THYMIDYLATE SYNTHASE 1"/>
    <property type="match status" value="1"/>
</dbReference>
<keyword evidence="9" id="KW-1185">Reference proteome</keyword>
<comment type="catalytic activity">
    <reaction evidence="5">
        <text>dUMP + (6R)-5,10-methylene-5,6,7,8-tetrahydrofolate = 7,8-dihydrofolate + dTMP</text>
        <dbReference type="Rhea" id="RHEA:12104"/>
        <dbReference type="ChEBI" id="CHEBI:15636"/>
        <dbReference type="ChEBI" id="CHEBI:57451"/>
        <dbReference type="ChEBI" id="CHEBI:63528"/>
        <dbReference type="ChEBI" id="CHEBI:246422"/>
        <dbReference type="EC" id="2.1.1.45"/>
    </reaction>
</comment>
<dbReference type="InterPro" id="IPR023451">
    <property type="entry name" value="Thymidate_synth/dCMP_Mease_dom"/>
</dbReference>
<comment type="subcellular location">
    <subcellularLocation>
        <location evidence="5">Cytoplasm</location>
    </subcellularLocation>
</comment>
<dbReference type="EMBL" id="CP054021">
    <property type="protein sequence ID" value="QKK18809.1"/>
    <property type="molecule type" value="Genomic_DNA"/>
</dbReference>
<feature type="active site" evidence="6">
    <location>
        <position position="180"/>
    </location>
</feature>
<keyword evidence="5" id="KW-0963">Cytoplasm</keyword>
<comment type="function">
    <text evidence="5">Catalyzes the reductive methylation of 2'-deoxyuridine-5'-monophosphate (dUMP) to 2'-deoxythymidine-5'-monophosphate (dTMP) while utilizing 5,10-methylenetetrahydrofolate (mTHF) as the methyl donor and reductant in the reaction, yielding dihydrofolate (DHF) as a by-product. This enzymatic reaction provides an intracellular de novo source of dTMP, an essential precursor for DNA biosynthesis.</text>
</comment>
<dbReference type="HAMAP" id="MF_00008">
    <property type="entry name" value="Thymidy_synth_bact"/>
    <property type="match status" value="1"/>
</dbReference>
<dbReference type="GO" id="GO:0032259">
    <property type="term" value="P:methylation"/>
    <property type="evidence" value="ECO:0007669"/>
    <property type="project" value="UniProtKB-KW"/>
</dbReference>
<feature type="active site" description="Nucleophile" evidence="5">
    <location>
        <position position="180"/>
    </location>
</feature>
<dbReference type="Gene3D" id="3.30.572.10">
    <property type="entry name" value="Thymidylate synthase/dCMP hydroxymethylase domain"/>
    <property type="match status" value="1"/>
</dbReference>
<feature type="binding site" evidence="5">
    <location>
        <position position="301"/>
    </location>
    <ligand>
        <name>(6R)-5,10-methylene-5,6,7,8-tetrahydrofolate</name>
        <dbReference type="ChEBI" id="CHEBI:15636"/>
    </ligand>
</feature>
<dbReference type="InterPro" id="IPR045097">
    <property type="entry name" value="Thymidate_synth/dCMP_Mease"/>
</dbReference>
<evidence type="ECO:0000256" key="6">
    <source>
        <dbReference type="PROSITE-ProRule" id="PRU10016"/>
    </source>
</evidence>
<gene>
    <name evidence="5" type="primary">thyA</name>
    <name evidence="8" type="ORF">FFM53_021135</name>
</gene>
<dbReference type="EC" id="2.1.1.45" evidence="1 5"/>
<evidence type="ECO:0000256" key="5">
    <source>
        <dbReference type="HAMAP-Rule" id="MF_00008"/>
    </source>
</evidence>
<dbReference type="PANTHER" id="PTHR11548:SF1">
    <property type="entry name" value="THYMIDYLATE SYNTHASE 1"/>
    <property type="match status" value="1"/>
</dbReference>
<dbReference type="NCBIfam" id="TIGR03284">
    <property type="entry name" value="thym_sym"/>
    <property type="match status" value="1"/>
</dbReference>
<evidence type="ECO:0000313" key="8">
    <source>
        <dbReference type="EMBL" id="QKK18809.1"/>
    </source>
</evidence>
<feature type="binding site" evidence="5">
    <location>
        <position position="207"/>
    </location>
    <ligand>
        <name>(6R)-5,10-methylene-5,6,7,8-tetrahydrofolate</name>
        <dbReference type="ChEBI" id="CHEBI:15636"/>
    </ligand>
</feature>
<feature type="binding site" description="in other chain" evidence="5">
    <location>
        <begin position="204"/>
        <end position="207"/>
    </location>
    <ligand>
        <name>dUMP</name>
        <dbReference type="ChEBI" id="CHEBI:246422"/>
        <note>ligand shared between dimeric partners</note>
    </ligand>
</feature>
<accession>A0ABX6PJV2</accession>
<comment type="subunit">
    <text evidence="5">Homodimer.</text>
</comment>
<comment type="caution">
    <text evidence="5">Lacks conserved residue(s) required for the propagation of feature annotation.</text>
</comment>
<reference evidence="8 9" key="1">
    <citation type="submission" date="2020-05" db="EMBL/GenBank/DDBJ databases">
        <title>Genome sequences of pea root nodulating Rhizobium spp.</title>
        <authorList>
            <person name="Rahi P."/>
        </authorList>
    </citation>
    <scope>NUCLEOTIDE SEQUENCE [LARGE SCALE GENOMIC DNA]</scope>
    <source>
        <strain evidence="9">JKLM 12A2</strain>
    </source>
</reference>
<dbReference type="Pfam" id="PF00303">
    <property type="entry name" value="Thymidylat_synt"/>
    <property type="match status" value="1"/>
</dbReference>
<dbReference type="RefSeq" id="WP_138387102.1">
    <property type="nucleotide sequence ID" value="NZ_CP054021.1"/>
</dbReference>
<evidence type="ECO:0000256" key="3">
    <source>
        <dbReference type="ARBA" id="ARBA00022679"/>
    </source>
</evidence>
<dbReference type="PROSITE" id="PS00091">
    <property type="entry name" value="THYMIDYLATE_SYNTHASE"/>
    <property type="match status" value="1"/>
</dbReference>
<dbReference type="PRINTS" id="PR00108">
    <property type="entry name" value="THYMDSNTHASE"/>
</dbReference>
<comment type="pathway">
    <text evidence="5">Pyrimidine metabolism; dTTP biosynthesis.</text>
</comment>
<dbReference type="GO" id="GO:0004799">
    <property type="term" value="F:thymidylate synthase activity"/>
    <property type="evidence" value="ECO:0007669"/>
    <property type="project" value="UniProtKB-EC"/>
</dbReference>
<comment type="similarity">
    <text evidence="5">Belongs to the thymidylate synthase family. Bacterial-type ThyA subfamily.</text>
</comment>
<feature type="binding site" description="in other chain" evidence="5">
    <location>
        <position position="26"/>
    </location>
    <ligand>
        <name>dUMP</name>
        <dbReference type="ChEBI" id="CHEBI:246422"/>
        <note>ligand shared between dimeric partners</note>
    </ligand>
</feature>
<dbReference type="SUPFAM" id="SSF55831">
    <property type="entry name" value="Thymidylate synthase/dCMP hydroxymethylase"/>
    <property type="match status" value="1"/>
</dbReference>
<dbReference type="InterPro" id="IPR020940">
    <property type="entry name" value="Thymidylate_synthase_AS"/>
</dbReference>
<dbReference type="InterPro" id="IPR036926">
    <property type="entry name" value="Thymidate_synth/dCMP_Mease_sf"/>
</dbReference>
<dbReference type="NCBIfam" id="NF002497">
    <property type="entry name" value="PRK01827.1-3"/>
    <property type="match status" value="1"/>
</dbReference>
<keyword evidence="3 5" id="KW-0808">Transferase</keyword>
<evidence type="ECO:0000259" key="7">
    <source>
        <dbReference type="Pfam" id="PF00303"/>
    </source>
</evidence>
<keyword evidence="4 5" id="KW-0545">Nucleotide biosynthesis</keyword>
<keyword evidence="2 5" id="KW-0489">Methyltransferase</keyword>
<dbReference type="CDD" id="cd00351">
    <property type="entry name" value="TS_Pyrimidine_HMase"/>
    <property type="match status" value="1"/>
</dbReference>
<evidence type="ECO:0000256" key="4">
    <source>
        <dbReference type="ARBA" id="ARBA00022727"/>
    </source>
</evidence>
<feature type="binding site" description="in other chain" evidence="5">
    <location>
        <begin position="245"/>
        <end position="247"/>
    </location>
    <ligand>
        <name>dUMP</name>
        <dbReference type="ChEBI" id="CHEBI:246422"/>
        <note>ligand shared between dimeric partners</note>
    </ligand>
</feature>
<dbReference type="InterPro" id="IPR000398">
    <property type="entry name" value="Thymidylate_synthase"/>
</dbReference>